<evidence type="ECO:0000313" key="1">
    <source>
        <dbReference type="EMBL" id="GGB65341.1"/>
    </source>
</evidence>
<dbReference type="AlphaFoldDB" id="A0A8H9KPJ1"/>
<reference evidence="1" key="2">
    <citation type="submission" date="2020-09" db="EMBL/GenBank/DDBJ databases">
        <authorList>
            <person name="Sun Q."/>
            <person name="Zhou Y."/>
        </authorList>
    </citation>
    <scope>NUCLEOTIDE SEQUENCE</scope>
    <source>
        <strain evidence="1">CGMCC 1.10749</strain>
    </source>
</reference>
<protein>
    <submittedName>
        <fullName evidence="1">Uncharacterized protein</fullName>
    </submittedName>
</protein>
<dbReference type="RefSeq" id="WP_035948256.1">
    <property type="nucleotide sequence ID" value="NZ_BMEA01000001.1"/>
</dbReference>
<gene>
    <name evidence="1" type="ORF">GCM10011314_00680</name>
</gene>
<comment type="caution">
    <text evidence="1">The sequence shown here is derived from an EMBL/GenBank/DDBJ whole genome shotgun (WGS) entry which is preliminary data.</text>
</comment>
<organism evidence="1 2">
    <name type="scientific">Knoellia flava</name>
    <dbReference type="NCBI Taxonomy" id="913969"/>
    <lineage>
        <taxon>Bacteria</taxon>
        <taxon>Bacillati</taxon>
        <taxon>Actinomycetota</taxon>
        <taxon>Actinomycetes</taxon>
        <taxon>Micrococcales</taxon>
        <taxon>Intrasporangiaceae</taxon>
        <taxon>Knoellia</taxon>
    </lineage>
</organism>
<sequence>MWTRRHHEDAPVSHEESAVARRYRYVLRTAGDHVLRDVHRVGVTALDDEDRQVLLTTIQAQLMSGARLGVERAEEISRLLVLGERRRAGSVIAHLPADVLDRLATSVVSEAERSGLLEAYDEWDGADPVVAEETDSGYRSGFDTVRHYDIVQGRAEGGFST</sequence>
<evidence type="ECO:0000313" key="2">
    <source>
        <dbReference type="Proteomes" id="UP000628079"/>
    </source>
</evidence>
<reference evidence="1" key="1">
    <citation type="journal article" date="2014" name="Int. J. Syst. Evol. Microbiol.">
        <title>Complete genome sequence of Corynebacterium casei LMG S-19264T (=DSM 44701T), isolated from a smear-ripened cheese.</title>
        <authorList>
            <consortium name="US DOE Joint Genome Institute (JGI-PGF)"/>
            <person name="Walter F."/>
            <person name="Albersmeier A."/>
            <person name="Kalinowski J."/>
            <person name="Ruckert C."/>
        </authorList>
    </citation>
    <scope>NUCLEOTIDE SEQUENCE</scope>
    <source>
        <strain evidence="1">CGMCC 1.10749</strain>
    </source>
</reference>
<name>A0A8H9KPJ1_9MICO</name>
<dbReference type="Proteomes" id="UP000628079">
    <property type="component" value="Unassembled WGS sequence"/>
</dbReference>
<accession>A0A8H9KPJ1</accession>
<proteinExistence type="predicted"/>
<dbReference type="EMBL" id="BMEA01000001">
    <property type="protein sequence ID" value="GGB65341.1"/>
    <property type="molecule type" value="Genomic_DNA"/>
</dbReference>